<reference evidence="2 3" key="1">
    <citation type="submission" date="2016-07" db="EMBL/GenBank/DDBJ databases">
        <title>Pervasive Adenine N6-methylation of Active Genes in Fungi.</title>
        <authorList>
            <consortium name="DOE Joint Genome Institute"/>
            <person name="Mondo S.J."/>
            <person name="Dannebaum R.O."/>
            <person name="Kuo R.C."/>
            <person name="Labutti K."/>
            <person name="Haridas S."/>
            <person name="Kuo A."/>
            <person name="Salamov A."/>
            <person name="Ahrendt S.R."/>
            <person name="Lipzen A."/>
            <person name="Sullivan W."/>
            <person name="Andreopoulos W.B."/>
            <person name="Clum A."/>
            <person name="Lindquist E."/>
            <person name="Daum C."/>
            <person name="Ramamoorthy G.K."/>
            <person name="Gryganskyi A."/>
            <person name="Culley D."/>
            <person name="Magnuson J.K."/>
            <person name="James T.Y."/>
            <person name="O'Malley M.A."/>
            <person name="Stajich J.E."/>
            <person name="Spatafora J.W."/>
            <person name="Visel A."/>
            <person name="Grigoriev I.V."/>
        </authorList>
    </citation>
    <scope>NUCLEOTIDE SEQUENCE [LARGE SCALE GENOMIC DNA]</scope>
    <source>
        <strain evidence="2 3">NRRL 3301</strain>
    </source>
</reference>
<name>A0A1X2G4Z8_9FUNG</name>
<dbReference type="STRING" id="101127.A0A1X2G4Z8"/>
<dbReference type="PANTHER" id="PTHR13060:SF0">
    <property type="entry name" value="PROTEIN ECDYSONELESS HOMOLOG"/>
    <property type="match status" value="1"/>
</dbReference>
<dbReference type="InterPro" id="IPR010770">
    <property type="entry name" value="Ecd"/>
</dbReference>
<evidence type="ECO:0000256" key="1">
    <source>
        <dbReference type="SAM" id="MobiDB-lite"/>
    </source>
</evidence>
<organism evidence="2 3">
    <name type="scientific">Hesseltinella vesiculosa</name>
    <dbReference type="NCBI Taxonomy" id="101127"/>
    <lineage>
        <taxon>Eukaryota</taxon>
        <taxon>Fungi</taxon>
        <taxon>Fungi incertae sedis</taxon>
        <taxon>Mucoromycota</taxon>
        <taxon>Mucoromycotina</taxon>
        <taxon>Mucoromycetes</taxon>
        <taxon>Mucorales</taxon>
        <taxon>Cunninghamellaceae</taxon>
        <taxon>Hesseltinella</taxon>
    </lineage>
</organism>
<dbReference type="Proteomes" id="UP000242146">
    <property type="component" value="Unassembled WGS sequence"/>
</dbReference>
<proteinExistence type="predicted"/>
<dbReference type="EMBL" id="MCGT01000044">
    <property type="protein sequence ID" value="ORX45075.1"/>
    <property type="molecule type" value="Genomic_DNA"/>
</dbReference>
<dbReference type="OrthoDB" id="27237at2759"/>
<feature type="compositionally biased region" description="Acidic residues" evidence="1">
    <location>
        <begin position="451"/>
        <end position="476"/>
    </location>
</feature>
<accession>A0A1X2G4Z8</accession>
<dbReference type="AlphaFoldDB" id="A0A1X2G4Z8"/>
<protein>
    <submittedName>
        <fullName evidence="2">SGT1-domain-containing protein</fullName>
    </submittedName>
</protein>
<sequence length="594" mass="67345">MASLADIFRRHTSDQINYLQYAIYFPPQDSPGQTERALQQKRSAILDALRPWATDHLWQKDDFQLTIVNSHQRDPAHPFLWGVARFGDCLNDEWLLIAMLYRVTELFNDAIVSLHDNDGEILLIEAADHLPPWLDPSNSDNRVYVYRGQLHIIPMPSTPADLFAMQPSAHGKQPLRRADALDMLWHRRASTVASDDIQRALAVRLDGFPDKAKLERHHAWTVLFNSQATYLFLSFPPLLCWAIDAFYLRDPVSLKACGSMQRFPLDQPVTVLLPWTRTTFAQTVHQHFFPPPVFDKVLPRRHSPTYDSAQLGMKLLCGLEMLLFNASRATPAPSKTTSDQLDDTVLLDRPPTTIPDGLTILQWVDRLLEDYTPAKLNQLLNRQTQSVEHEDDTAWMDMVPDELEAILAQHGSKPADEQMPVDLNDMMSKFEHFLVHSQSDVDGVTLPGQQSDDDEQGSDGLASDDMDDMDDMDDSDLPVSFNVHKFMELLNLDQDHLAGDDIDPMAQLMEQMDQEMATHEKLAASFERQQGLEETAGKEREEDETTPVDIQLNLVKNVLESFKGQQGLPGPAGNLLRQFNIALPRDESQGDEPI</sequence>
<keyword evidence="3" id="KW-1185">Reference proteome</keyword>
<comment type="caution">
    <text evidence="2">The sequence shown here is derived from an EMBL/GenBank/DDBJ whole genome shotgun (WGS) entry which is preliminary data.</text>
</comment>
<dbReference type="PANTHER" id="PTHR13060">
    <property type="entry name" value="SGT1 PROTEIN HSGT1 SUPPRESSOR OF GCR2"/>
    <property type="match status" value="1"/>
</dbReference>
<dbReference type="GO" id="GO:0005634">
    <property type="term" value="C:nucleus"/>
    <property type="evidence" value="ECO:0007669"/>
    <property type="project" value="TreeGrafter"/>
</dbReference>
<evidence type="ECO:0000313" key="2">
    <source>
        <dbReference type="EMBL" id="ORX45075.1"/>
    </source>
</evidence>
<evidence type="ECO:0000313" key="3">
    <source>
        <dbReference type="Proteomes" id="UP000242146"/>
    </source>
</evidence>
<gene>
    <name evidence="2" type="ORF">DM01DRAFT_1175101</name>
</gene>
<dbReference type="Pfam" id="PF07093">
    <property type="entry name" value="SGT1"/>
    <property type="match status" value="2"/>
</dbReference>
<feature type="region of interest" description="Disordered" evidence="1">
    <location>
        <begin position="442"/>
        <end position="476"/>
    </location>
</feature>